<reference evidence="3" key="2">
    <citation type="submission" date="2010-04" db="EMBL/GenBank/DDBJ databases">
        <authorList>
            <person name="Buell R."/>
            <person name="Hamilton J."/>
            <person name="Hostetler J."/>
        </authorList>
    </citation>
    <scope>NUCLEOTIDE SEQUENCE [LARGE SCALE GENOMIC DNA]</scope>
    <source>
        <strain evidence="3">DAOM:BR144</strain>
    </source>
</reference>
<dbReference type="VEuPathDB" id="FungiDB:PYU1_G012355"/>
<dbReference type="Proteomes" id="UP000019132">
    <property type="component" value="Unassembled WGS sequence"/>
</dbReference>
<organism evidence="2 3">
    <name type="scientific">Globisporangium ultimum (strain ATCC 200006 / CBS 805.95 / DAOM BR144)</name>
    <name type="common">Pythium ultimum</name>
    <dbReference type="NCBI Taxonomy" id="431595"/>
    <lineage>
        <taxon>Eukaryota</taxon>
        <taxon>Sar</taxon>
        <taxon>Stramenopiles</taxon>
        <taxon>Oomycota</taxon>
        <taxon>Peronosporomycetes</taxon>
        <taxon>Pythiales</taxon>
        <taxon>Pythiaceae</taxon>
        <taxon>Globisporangium</taxon>
    </lineage>
</organism>
<protein>
    <submittedName>
        <fullName evidence="2">Uncharacterized protein</fullName>
    </submittedName>
</protein>
<reference evidence="2" key="3">
    <citation type="submission" date="2015-02" db="UniProtKB">
        <authorList>
            <consortium name="EnsemblProtists"/>
        </authorList>
    </citation>
    <scope>IDENTIFICATION</scope>
    <source>
        <strain evidence="2">DAOM BR144</strain>
    </source>
</reference>
<name>K3X582_GLOUD</name>
<keyword evidence="3" id="KW-1185">Reference proteome</keyword>
<evidence type="ECO:0000256" key="1">
    <source>
        <dbReference type="SAM" id="MobiDB-lite"/>
    </source>
</evidence>
<evidence type="ECO:0000313" key="3">
    <source>
        <dbReference type="Proteomes" id="UP000019132"/>
    </source>
</evidence>
<reference evidence="3" key="1">
    <citation type="journal article" date="2010" name="Genome Biol.">
        <title>Genome sequence of the necrotrophic plant pathogen Pythium ultimum reveals original pathogenicity mechanisms and effector repertoire.</title>
        <authorList>
            <person name="Levesque C.A."/>
            <person name="Brouwer H."/>
            <person name="Cano L."/>
            <person name="Hamilton J.P."/>
            <person name="Holt C."/>
            <person name="Huitema E."/>
            <person name="Raffaele S."/>
            <person name="Robideau G.P."/>
            <person name="Thines M."/>
            <person name="Win J."/>
            <person name="Zerillo M.M."/>
            <person name="Beakes G.W."/>
            <person name="Boore J.L."/>
            <person name="Busam D."/>
            <person name="Dumas B."/>
            <person name="Ferriera S."/>
            <person name="Fuerstenberg S.I."/>
            <person name="Gachon C.M."/>
            <person name="Gaulin E."/>
            <person name="Govers F."/>
            <person name="Grenville-Briggs L."/>
            <person name="Horner N."/>
            <person name="Hostetler J."/>
            <person name="Jiang R.H."/>
            <person name="Johnson J."/>
            <person name="Krajaejun T."/>
            <person name="Lin H."/>
            <person name="Meijer H.J."/>
            <person name="Moore B."/>
            <person name="Morris P."/>
            <person name="Phuntmart V."/>
            <person name="Puiu D."/>
            <person name="Shetty J."/>
            <person name="Stajich J.E."/>
            <person name="Tripathy S."/>
            <person name="Wawra S."/>
            <person name="van West P."/>
            <person name="Whitty B.R."/>
            <person name="Coutinho P.M."/>
            <person name="Henrissat B."/>
            <person name="Martin F."/>
            <person name="Thomas P.D."/>
            <person name="Tyler B.M."/>
            <person name="De Vries R.P."/>
            <person name="Kamoun S."/>
            <person name="Yandell M."/>
            <person name="Tisserat N."/>
            <person name="Buell C.R."/>
        </authorList>
    </citation>
    <scope>NUCLEOTIDE SEQUENCE</scope>
    <source>
        <strain evidence="3">DAOM:BR144</strain>
    </source>
</reference>
<proteinExistence type="predicted"/>
<dbReference type="EMBL" id="GL376608">
    <property type="status" value="NOT_ANNOTATED_CDS"/>
    <property type="molecule type" value="Genomic_DNA"/>
</dbReference>
<sequence length="64" mass="7359">DHGADYICERGLARFFQRSVRQLDAKSIGHRHQSHNVRYSQGSDGHRKNSIKASRLQLNRSIAQ</sequence>
<dbReference type="AlphaFoldDB" id="K3X582"/>
<accession>K3X582</accession>
<evidence type="ECO:0000313" key="2">
    <source>
        <dbReference type="EnsemblProtists" id="PYU1_T012381"/>
    </source>
</evidence>
<feature type="region of interest" description="Disordered" evidence="1">
    <location>
        <begin position="26"/>
        <end position="64"/>
    </location>
</feature>
<dbReference type="InParanoid" id="K3X582"/>
<dbReference type="EnsemblProtists" id="PYU1_T012381">
    <property type="protein sequence ID" value="PYU1_T012381"/>
    <property type="gene ID" value="PYU1_G012355"/>
</dbReference>
<dbReference type="HOGENOM" id="CLU_2874858_0_0_1"/>